<dbReference type="AlphaFoldDB" id="A0AAD7B2Q8"/>
<keyword evidence="4" id="KW-1185">Reference proteome</keyword>
<dbReference type="Proteomes" id="UP001221142">
    <property type="component" value="Unassembled WGS sequence"/>
</dbReference>
<feature type="domain" description="BTB" evidence="2">
    <location>
        <begin position="33"/>
        <end position="106"/>
    </location>
</feature>
<dbReference type="SMART" id="SM00225">
    <property type="entry name" value="BTB"/>
    <property type="match status" value="1"/>
</dbReference>
<name>A0AAD7B2Q8_9AGAR</name>
<dbReference type="Pfam" id="PF00651">
    <property type="entry name" value="BTB"/>
    <property type="match status" value="1"/>
</dbReference>
<evidence type="ECO:0000313" key="3">
    <source>
        <dbReference type="EMBL" id="KAJ7608176.1"/>
    </source>
</evidence>
<dbReference type="EMBL" id="JARKIF010000046">
    <property type="protein sequence ID" value="KAJ7608176.1"/>
    <property type="molecule type" value="Genomic_DNA"/>
</dbReference>
<dbReference type="Gene3D" id="3.30.710.10">
    <property type="entry name" value="Potassium Channel Kv1.1, Chain A"/>
    <property type="match status" value="1"/>
</dbReference>
<dbReference type="PROSITE" id="PS50097">
    <property type="entry name" value="BTB"/>
    <property type="match status" value="1"/>
</dbReference>
<dbReference type="InterPro" id="IPR011333">
    <property type="entry name" value="SKP1/BTB/POZ_sf"/>
</dbReference>
<dbReference type="SUPFAM" id="SSF54695">
    <property type="entry name" value="POZ domain"/>
    <property type="match status" value="1"/>
</dbReference>
<accession>A0AAD7B2Q8</accession>
<evidence type="ECO:0000259" key="2">
    <source>
        <dbReference type="PROSITE" id="PS50097"/>
    </source>
</evidence>
<evidence type="ECO:0000256" key="1">
    <source>
        <dbReference type="SAM" id="MobiDB-lite"/>
    </source>
</evidence>
<feature type="region of interest" description="Disordered" evidence="1">
    <location>
        <begin position="1"/>
        <end position="20"/>
    </location>
</feature>
<reference evidence="3" key="1">
    <citation type="submission" date="2023-03" db="EMBL/GenBank/DDBJ databases">
        <title>Massive genome expansion in bonnet fungi (Mycena s.s.) driven by repeated elements and novel gene families across ecological guilds.</title>
        <authorList>
            <consortium name="Lawrence Berkeley National Laboratory"/>
            <person name="Harder C.B."/>
            <person name="Miyauchi S."/>
            <person name="Viragh M."/>
            <person name="Kuo A."/>
            <person name="Thoen E."/>
            <person name="Andreopoulos B."/>
            <person name="Lu D."/>
            <person name="Skrede I."/>
            <person name="Drula E."/>
            <person name="Henrissat B."/>
            <person name="Morin E."/>
            <person name="Kohler A."/>
            <person name="Barry K."/>
            <person name="LaButti K."/>
            <person name="Morin E."/>
            <person name="Salamov A."/>
            <person name="Lipzen A."/>
            <person name="Mereny Z."/>
            <person name="Hegedus B."/>
            <person name="Baldrian P."/>
            <person name="Stursova M."/>
            <person name="Weitz H."/>
            <person name="Taylor A."/>
            <person name="Grigoriev I.V."/>
            <person name="Nagy L.G."/>
            <person name="Martin F."/>
            <person name="Kauserud H."/>
        </authorList>
    </citation>
    <scope>NUCLEOTIDE SEQUENCE</scope>
    <source>
        <strain evidence="3">9284</strain>
    </source>
</reference>
<protein>
    <recommendedName>
        <fullName evidence="2">BTB domain-containing protein</fullName>
    </recommendedName>
</protein>
<organism evidence="3 4">
    <name type="scientific">Roridomyces roridus</name>
    <dbReference type="NCBI Taxonomy" id="1738132"/>
    <lineage>
        <taxon>Eukaryota</taxon>
        <taxon>Fungi</taxon>
        <taxon>Dikarya</taxon>
        <taxon>Basidiomycota</taxon>
        <taxon>Agaricomycotina</taxon>
        <taxon>Agaricomycetes</taxon>
        <taxon>Agaricomycetidae</taxon>
        <taxon>Agaricales</taxon>
        <taxon>Marasmiineae</taxon>
        <taxon>Mycenaceae</taxon>
        <taxon>Roridomyces</taxon>
    </lineage>
</organism>
<evidence type="ECO:0000313" key="4">
    <source>
        <dbReference type="Proteomes" id="UP001221142"/>
    </source>
</evidence>
<comment type="caution">
    <text evidence="3">The sequence shown here is derived from an EMBL/GenBank/DDBJ whole genome shotgun (WGS) entry which is preliminary data.</text>
</comment>
<dbReference type="CDD" id="cd18186">
    <property type="entry name" value="BTB_POZ_ZBTB_KLHL-like"/>
    <property type="match status" value="1"/>
</dbReference>
<proteinExistence type="predicted"/>
<sequence>MTSNPRKRARSSSPGPSSHSYCVRDTEYYDEEGDCIIRVEKVLFKTHRVFLTRKSEVLADMFKLPQGDLPAEGTADENAIVLPGDKASQFRAFLRYTLASPLETQVDQVPIKAAVSVANLGHFANKYMMTGLVEWAVAVIQRLCQNPTPGPNGQFPAEFLRSALLLAKDAPIAAELWDLIPEVWKRHLKFIFSRLQYRDALDAAELVGHRAFLVDLYYLILSHRPHSWGMTALPPQQFTHRGLAPIHLQRLFAGTWSLTILWQQLANHRPKDQLPSNLMCSGHSKCVADWNKRWRDCTRSSDVDSLNPADIIGRITKAEKLFRTKYPTELSVSSSCVYKMMGLDNPFERVRKEVKDSLAQRFFDTIFPFVVLSHHLTIFILGTEGSALYAPLTS</sequence>
<feature type="compositionally biased region" description="Low complexity" evidence="1">
    <location>
        <begin position="11"/>
        <end position="20"/>
    </location>
</feature>
<feature type="compositionally biased region" description="Basic residues" evidence="1">
    <location>
        <begin position="1"/>
        <end position="10"/>
    </location>
</feature>
<dbReference type="InterPro" id="IPR000210">
    <property type="entry name" value="BTB/POZ_dom"/>
</dbReference>
<gene>
    <name evidence="3" type="ORF">FB45DRAFT_806404</name>
</gene>